<gene>
    <name evidence="2" type="ORF">B0H16DRAFT_1875964</name>
</gene>
<feature type="region of interest" description="Disordered" evidence="1">
    <location>
        <begin position="1"/>
        <end position="26"/>
    </location>
</feature>
<name>A0AAD7KIT4_9AGAR</name>
<accession>A0AAD7KIT4</accession>
<comment type="caution">
    <text evidence="2">The sequence shown here is derived from an EMBL/GenBank/DDBJ whole genome shotgun (WGS) entry which is preliminary data.</text>
</comment>
<evidence type="ECO:0000313" key="2">
    <source>
        <dbReference type="EMBL" id="KAJ7785838.1"/>
    </source>
</evidence>
<organism evidence="2 3">
    <name type="scientific">Mycena metata</name>
    <dbReference type="NCBI Taxonomy" id="1033252"/>
    <lineage>
        <taxon>Eukaryota</taxon>
        <taxon>Fungi</taxon>
        <taxon>Dikarya</taxon>
        <taxon>Basidiomycota</taxon>
        <taxon>Agaricomycotina</taxon>
        <taxon>Agaricomycetes</taxon>
        <taxon>Agaricomycetidae</taxon>
        <taxon>Agaricales</taxon>
        <taxon>Marasmiineae</taxon>
        <taxon>Mycenaceae</taxon>
        <taxon>Mycena</taxon>
    </lineage>
</organism>
<proteinExistence type="predicted"/>
<evidence type="ECO:0000256" key="1">
    <source>
        <dbReference type="SAM" id="MobiDB-lite"/>
    </source>
</evidence>
<keyword evidence="3" id="KW-1185">Reference proteome</keyword>
<dbReference type="AlphaFoldDB" id="A0AAD7KIT4"/>
<reference evidence="2" key="1">
    <citation type="submission" date="2023-03" db="EMBL/GenBank/DDBJ databases">
        <title>Massive genome expansion in bonnet fungi (Mycena s.s.) driven by repeated elements and novel gene families across ecological guilds.</title>
        <authorList>
            <consortium name="Lawrence Berkeley National Laboratory"/>
            <person name="Harder C.B."/>
            <person name="Miyauchi S."/>
            <person name="Viragh M."/>
            <person name="Kuo A."/>
            <person name="Thoen E."/>
            <person name="Andreopoulos B."/>
            <person name="Lu D."/>
            <person name="Skrede I."/>
            <person name="Drula E."/>
            <person name="Henrissat B."/>
            <person name="Morin E."/>
            <person name="Kohler A."/>
            <person name="Barry K."/>
            <person name="LaButti K."/>
            <person name="Morin E."/>
            <person name="Salamov A."/>
            <person name="Lipzen A."/>
            <person name="Mereny Z."/>
            <person name="Hegedus B."/>
            <person name="Baldrian P."/>
            <person name="Stursova M."/>
            <person name="Weitz H."/>
            <person name="Taylor A."/>
            <person name="Grigoriev I.V."/>
            <person name="Nagy L.G."/>
            <person name="Martin F."/>
            <person name="Kauserud H."/>
        </authorList>
    </citation>
    <scope>NUCLEOTIDE SEQUENCE</scope>
    <source>
        <strain evidence="2">CBHHK182m</strain>
    </source>
</reference>
<protein>
    <submittedName>
        <fullName evidence="2">Uncharacterized protein</fullName>
    </submittedName>
</protein>
<sequence>MSNSSTTNSDSPATSSSSIAETDPDARREALLKARADILAQLPAVDFPPVQIPPGADVTTTFRLKIERSRRICEALQPWTDKFVAWDRGLSKEDKELLIPPRSAQWDALQDYADDLVSQHCH</sequence>
<feature type="compositionally biased region" description="Low complexity" evidence="1">
    <location>
        <begin position="1"/>
        <end position="18"/>
    </location>
</feature>
<dbReference type="Proteomes" id="UP001215598">
    <property type="component" value="Unassembled WGS sequence"/>
</dbReference>
<evidence type="ECO:0000313" key="3">
    <source>
        <dbReference type="Proteomes" id="UP001215598"/>
    </source>
</evidence>
<dbReference type="EMBL" id="JARKIB010000001">
    <property type="protein sequence ID" value="KAJ7785838.1"/>
    <property type="molecule type" value="Genomic_DNA"/>
</dbReference>